<comment type="subcellular location">
    <subcellularLocation>
        <location evidence="2">Cell membrane</location>
        <topology evidence="2">Peripheral membrane protein</topology>
        <orientation evidence="2">Cytoplasmic side</orientation>
    </subcellularLocation>
</comment>
<dbReference type="InterPro" id="IPR022885">
    <property type="entry name" value="NDH1_su_D/H"/>
</dbReference>
<comment type="similarity">
    <text evidence="2">Belongs to the complex I 49 kDa subunit family.</text>
</comment>
<dbReference type="PANTHER" id="PTHR11993">
    <property type="entry name" value="NADH-UBIQUINONE OXIDOREDUCTASE 49 KDA SUBUNIT"/>
    <property type="match status" value="1"/>
</dbReference>
<dbReference type="InterPro" id="IPR029014">
    <property type="entry name" value="NiFe-Hase_large"/>
</dbReference>
<dbReference type="RefSeq" id="WP_054196025.1">
    <property type="nucleotide sequence ID" value="NZ_CABMKQ010000059.1"/>
</dbReference>
<evidence type="ECO:0000256" key="2">
    <source>
        <dbReference type="HAMAP-Rule" id="MF_01358"/>
    </source>
</evidence>
<dbReference type="PANTHER" id="PTHR11993:SF10">
    <property type="entry name" value="NADH DEHYDROGENASE [UBIQUINONE] IRON-SULFUR PROTEIN 2, MITOCHONDRIAL"/>
    <property type="match status" value="1"/>
</dbReference>
<evidence type="ECO:0000256" key="1">
    <source>
        <dbReference type="ARBA" id="ARBA00023136"/>
    </source>
</evidence>
<keyword evidence="2" id="KW-0520">NAD</keyword>
<dbReference type="InterPro" id="IPR001135">
    <property type="entry name" value="NADH_Q_OxRdtase_suD"/>
</dbReference>
<evidence type="ECO:0000313" key="5">
    <source>
        <dbReference type="Proteomes" id="UP000066049"/>
    </source>
</evidence>
<dbReference type="GO" id="GO:0048038">
    <property type="term" value="F:quinone binding"/>
    <property type="evidence" value="ECO:0007669"/>
    <property type="project" value="UniProtKB-KW"/>
</dbReference>
<dbReference type="GO" id="GO:0050136">
    <property type="term" value="F:NADH dehydrogenase (quinone) (non-electrogenic) activity"/>
    <property type="evidence" value="ECO:0007669"/>
    <property type="project" value="UniProtKB-UniRule"/>
</dbReference>
<keyword evidence="1 2" id="KW-0472">Membrane</keyword>
<sequence>MSQSPNRLKPFFENLEFEQNDGKMILNFGPQHPSAHGQLKLVLELDGEKVVRAMPEVGFMHRGVEKMAENMTYQEFIPVTDRVDYIASSANNYAFCAAVEKLCAIEVPRRAQIIRVMLLELNRISSHLLFLATHALDVGAMSVFLYAFREREYVLDLIEKYCGARLTHSSIRIGGVPLDLPDGWCEELLKFCEKFPSDITLYEDLLSENRIWQARLIDVGVVSKELALSSGCSGVMLRASGIARDIRKEEPYLIYDELEFDVPYSTKGDCYARYLLYMKEMCECVKILKQCVSKYQTSSPAIIADAPEYVSASKEQIMSQNYSLMQHFVLITQGLKPPKGEIYFASESPKGELGIYINSDGSASPYRLKIRTPSFWHCAIYEDLLVGQYVADVATIIGSTNIILGEVDR</sequence>
<dbReference type="KEGG" id="ccoc:CCON33237_0213"/>
<gene>
    <name evidence="2 4" type="primary">nuoD</name>
    <name evidence="4" type="ORF">CCON33237_0213</name>
</gene>
<dbReference type="NCBIfam" id="NF004739">
    <property type="entry name" value="PRK06075.1"/>
    <property type="match status" value="1"/>
</dbReference>
<dbReference type="GeneID" id="28661881"/>
<keyword evidence="4" id="KW-0560">Oxidoreductase</keyword>
<keyword evidence="2" id="KW-0830">Ubiquinone</keyword>
<dbReference type="PATRIC" id="fig|199.248.peg.226"/>
<keyword evidence="2" id="KW-1278">Translocase</keyword>
<feature type="domain" description="NADH-quinone oxidoreductase subunit D" evidence="3">
    <location>
        <begin position="137"/>
        <end position="409"/>
    </location>
</feature>
<dbReference type="NCBIfam" id="TIGR01962">
    <property type="entry name" value="NuoD"/>
    <property type="match status" value="1"/>
</dbReference>
<accession>A0A0M4SA65</accession>
<comment type="subunit">
    <text evidence="2">NDH-1 is composed of 14 different subunits. Subunits NuoB, C, D, E, F, and G constitute the peripheral sector of the complex.</text>
</comment>
<dbReference type="GO" id="GO:0005886">
    <property type="term" value="C:plasma membrane"/>
    <property type="evidence" value="ECO:0007669"/>
    <property type="project" value="UniProtKB-SubCell"/>
</dbReference>
<keyword evidence="2" id="KW-0874">Quinone</keyword>
<organism evidence="4 5">
    <name type="scientific">Campylobacter concisus</name>
    <dbReference type="NCBI Taxonomy" id="199"/>
    <lineage>
        <taxon>Bacteria</taxon>
        <taxon>Pseudomonadati</taxon>
        <taxon>Campylobacterota</taxon>
        <taxon>Epsilonproteobacteria</taxon>
        <taxon>Campylobacterales</taxon>
        <taxon>Campylobacteraceae</taxon>
        <taxon>Campylobacter</taxon>
    </lineage>
</organism>
<dbReference type="AlphaFoldDB" id="A0A0M4SA65"/>
<reference evidence="5" key="1">
    <citation type="submission" date="2015-08" db="EMBL/GenBank/DDBJ databases">
        <title>Comparative genomics of the Campylobacter concisus group.</title>
        <authorList>
            <person name="Miller W.G."/>
            <person name="Yee E."/>
            <person name="Chapman M.H."/>
            <person name="Huynh S."/>
            <person name="Bono J.L."/>
            <person name="On S.L.W."/>
            <person name="St Leger J."/>
            <person name="Foster G."/>
            <person name="Parker C.T."/>
        </authorList>
    </citation>
    <scope>NUCLEOTIDE SEQUENCE [LARGE SCALE GENOMIC DNA]</scope>
    <source>
        <strain evidence="5">ATCC 33237</strain>
    </source>
</reference>
<protein>
    <recommendedName>
        <fullName evidence="2">NADH-quinone oxidoreductase subunit D</fullName>
        <ecNumber evidence="2">7.1.1.-</ecNumber>
    </recommendedName>
    <alternativeName>
        <fullName evidence="2">NADH dehydrogenase I subunit D</fullName>
    </alternativeName>
    <alternativeName>
        <fullName evidence="2">NDH-1 subunit D</fullName>
    </alternativeName>
</protein>
<comment type="catalytic activity">
    <reaction evidence="2">
        <text>a quinone + NADH + 5 H(+)(in) = a quinol + NAD(+) + 4 H(+)(out)</text>
        <dbReference type="Rhea" id="RHEA:57888"/>
        <dbReference type="ChEBI" id="CHEBI:15378"/>
        <dbReference type="ChEBI" id="CHEBI:24646"/>
        <dbReference type="ChEBI" id="CHEBI:57540"/>
        <dbReference type="ChEBI" id="CHEBI:57945"/>
        <dbReference type="ChEBI" id="CHEBI:132124"/>
    </reaction>
</comment>
<dbReference type="EMBL" id="CP012541">
    <property type="protein sequence ID" value="ALF46923.1"/>
    <property type="molecule type" value="Genomic_DNA"/>
</dbReference>
<proteinExistence type="inferred from homology"/>
<dbReference type="Gene3D" id="1.10.645.10">
    <property type="entry name" value="Cytochrome-c3 Hydrogenase, chain B"/>
    <property type="match status" value="1"/>
</dbReference>
<dbReference type="Pfam" id="PF00346">
    <property type="entry name" value="Complex1_49kDa"/>
    <property type="match status" value="1"/>
</dbReference>
<dbReference type="SUPFAM" id="SSF56762">
    <property type="entry name" value="HydB/Nqo4-like"/>
    <property type="match status" value="1"/>
</dbReference>
<dbReference type="HAMAP" id="MF_01358">
    <property type="entry name" value="NDH1_NuoD"/>
    <property type="match status" value="1"/>
</dbReference>
<evidence type="ECO:0000313" key="4">
    <source>
        <dbReference type="EMBL" id="ALF46923.1"/>
    </source>
</evidence>
<keyword evidence="2" id="KW-0813">Transport</keyword>
<name>A0A0M4SA65_9BACT</name>
<dbReference type="GO" id="GO:0051287">
    <property type="term" value="F:NAD binding"/>
    <property type="evidence" value="ECO:0007669"/>
    <property type="project" value="InterPro"/>
</dbReference>
<comment type="function">
    <text evidence="2">NDH-1 shuttles electrons from NADH, via FMN and iron-sulfur (Fe-S) centers, to quinones in the respiratory chain. The immediate electron acceptor for the enzyme in this species is believed to be ubiquinone. Couples the redox reaction to proton translocation (for every two electrons transferred, four hydrogen ions are translocated across the cytoplasmic membrane), and thus conserves the redox energy in a proton gradient.</text>
</comment>
<dbReference type="EC" id="7.1.1.-" evidence="2"/>
<evidence type="ECO:0000259" key="3">
    <source>
        <dbReference type="Pfam" id="PF00346"/>
    </source>
</evidence>
<dbReference type="Proteomes" id="UP000066049">
    <property type="component" value="Chromosome"/>
</dbReference>
<keyword evidence="2" id="KW-1003">Cell membrane</keyword>